<evidence type="ECO:0000313" key="2">
    <source>
        <dbReference type="Proteomes" id="UP000775213"/>
    </source>
</evidence>
<comment type="caution">
    <text evidence="1">The sequence shown here is derived from an EMBL/GenBank/DDBJ whole genome shotgun (WGS) entry which is preliminary data.</text>
</comment>
<keyword evidence="2" id="KW-1185">Reference proteome</keyword>
<dbReference type="AlphaFoldDB" id="A0AAV7H7K7"/>
<sequence length="291" mass="32779">MRVLSCSPIKIPTLKHLQYVAISHLPSPASPAFLCVMRSKTQLKKINHSISCIYENRKHFKLEKSTKSETMKITLVDSGQTSPMVDPLVVGREVEVAGSILVDRFFWRLGFAFPVVVAVGSFLRMSSFGAIGLRSFEDVPSCWIGSYDILIGSNDGSSLAVKVTFSLSRSSSAKSRKFAEPKDLVNPGFTAKRELQRILSDFVASGESFCFRFLDNVMRADVWVDLLRVPLYNSNVNVRVLVTTRYENVAKDMEAVIHPLAHLFEESSWYMPRRRLFSEAQEELANCLKEL</sequence>
<dbReference type="Proteomes" id="UP000775213">
    <property type="component" value="Unassembled WGS sequence"/>
</dbReference>
<reference evidence="1 2" key="1">
    <citation type="journal article" date="2021" name="Hortic Res">
        <title>Chromosome-scale assembly of the Dendrobium chrysotoxum genome enhances the understanding of orchid evolution.</title>
        <authorList>
            <person name="Zhang Y."/>
            <person name="Zhang G.Q."/>
            <person name="Zhang D."/>
            <person name="Liu X.D."/>
            <person name="Xu X.Y."/>
            <person name="Sun W.H."/>
            <person name="Yu X."/>
            <person name="Zhu X."/>
            <person name="Wang Z.W."/>
            <person name="Zhao X."/>
            <person name="Zhong W.Y."/>
            <person name="Chen H."/>
            <person name="Yin W.L."/>
            <person name="Huang T."/>
            <person name="Niu S.C."/>
            <person name="Liu Z.J."/>
        </authorList>
    </citation>
    <scope>NUCLEOTIDE SEQUENCE [LARGE SCALE GENOMIC DNA]</scope>
    <source>
        <strain evidence="1">Lindl</strain>
    </source>
</reference>
<proteinExistence type="predicted"/>
<evidence type="ECO:0000313" key="1">
    <source>
        <dbReference type="EMBL" id="KAH0470145.1"/>
    </source>
</evidence>
<organism evidence="1 2">
    <name type="scientific">Dendrobium chrysotoxum</name>
    <name type="common">Orchid</name>
    <dbReference type="NCBI Taxonomy" id="161865"/>
    <lineage>
        <taxon>Eukaryota</taxon>
        <taxon>Viridiplantae</taxon>
        <taxon>Streptophyta</taxon>
        <taxon>Embryophyta</taxon>
        <taxon>Tracheophyta</taxon>
        <taxon>Spermatophyta</taxon>
        <taxon>Magnoliopsida</taxon>
        <taxon>Liliopsida</taxon>
        <taxon>Asparagales</taxon>
        <taxon>Orchidaceae</taxon>
        <taxon>Epidendroideae</taxon>
        <taxon>Malaxideae</taxon>
        <taxon>Dendrobiinae</taxon>
        <taxon>Dendrobium</taxon>
    </lineage>
</organism>
<dbReference type="EMBL" id="JAGFBR010000002">
    <property type="protein sequence ID" value="KAH0470145.1"/>
    <property type="molecule type" value="Genomic_DNA"/>
</dbReference>
<accession>A0AAV7H7K7</accession>
<gene>
    <name evidence="1" type="ORF">IEQ34_001703</name>
</gene>
<protein>
    <submittedName>
        <fullName evidence="1">Uncharacterized protein</fullName>
    </submittedName>
</protein>
<name>A0AAV7H7K7_DENCH</name>